<protein>
    <submittedName>
        <fullName evidence="4">Putative deaminase</fullName>
        <ecNumber evidence="4">3.5.4.-</ecNumber>
    </submittedName>
</protein>
<dbReference type="PROSITE" id="PS51747">
    <property type="entry name" value="CYT_DCMP_DEAMINASES_2"/>
    <property type="match status" value="1"/>
</dbReference>
<evidence type="ECO:0000313" key="5">
    <source>
        <dbReference type="Proteomes" id="UP000007947"/>
    </source>
</evidence>
<dbReference type="AlphaFoldDB" id="F5XJS4"/>
<dbReference type="RefSeq" id="WP_013863843.1">
    <property type="nucleotide sequence ID" value="NC_015635.1"/>
</dbReference>
<dbReference type="Pfam" id="PF00383">
    <property type="entry name" value="dCMP_cyt_deam_1"/>
    <property type="match status" value="1"/>
</dbReference>
<organism evidence="4 5">
    <name type="scientific">Microlunatus phosphovorus (strain ATCC 700054 / DSM 10555 / JCM 9379 / NBRC 101784 / NCIMB 13414 / VKM Ac-1990 / NM-1)</name>
    <dbReference type="NCBI Taxonomy" id="1032480"/>
    <lineage>
        <taxon>Bacteria</taxon>
        <taxon>Bacillati</taxon>
        <taxon>Actinomycetota</taxon>
        <taxon>Actinomycetes</taxon>
        <taxon>Propionibacteriales</taxon>
        <taxon>Propionibacteriaceae</taxon>
        <taxon>Microlunatus</taxon>
    </lineage>
</organism>
<dbReference type="eggNOG" id="COG0590">
    <property type="taxonomic scope" value="Bacteria"/>
</dbReference>
<evidence type="ECO:0000256" key="1">
    <source>
        <dbReference type="ARBA" id="ARBA00022723"/>
    </source>
</evidence>
<dbReference type="STRING" id="1032480.MLP_29600"/>
<dbReference type="GO" id="GO:0052717">
    <property type="term" value="F:tRNA-specific adenosine-34 deaminase activity"/>
    <property type="evidence" value="ECO:0007669"/>
    <property type="project" value="TreeGrafter"/>
</dbReference>
<dbReference type="GO" id="GO:0002100">
    <property type="term" value="P:tRNA wobble adenosine to inosine editing"/>
    <property type="evidence" value="ECO:0007669"/>
    <property type="project" value="TreeGrafter"/>
</dbReference>
<feature type="domain" description="CMP/dCMP-type deaminase" evidence="3">
    <location>
        <begin position="1"/>
        <end position="115"/>
    </location>
</feature>
<dbReference type="EC" id="3.5.4.-" evidence="4"/>
<sequence length="155" mass="16338">MSSHPRLDLAIEQARLARQAGNHPFGAVLSDPSGTVVLSAQNTVMTDSDATGHAETNLVRLASRTIGPNLAGYAIYSSTEPCAMCAGAIYWSGITKVVFALAESELNAMAANGPEHPPLAMPSREVFAAGQRPIQVLGPFDIPGAREVHGDSWRD</sequence>
<evidence type="ECO:0000256" key="2">
    <source>
        <dbReference type="ARBA" id="ARBA00022833"/>
    </source>
</evidence>
<keyword evidence="5" id="KW-1185">Reference proteome</keyword>
<evidence type="ECO:0000259" key="3">
    <source>
        <dbReference type="PROSITE" id="PS51747"/>
    </source>
</evidence>
<dbReference type="PANTHER" id="PTHR11079">
    <property type="entry name" value="CYTOSINE DEAMINASE FAMILY MEMBER"/>
    <property type="match status" value="1"/>
</dbReference>
<dbReference type="KEGG" id="mph:MLP_29600"/>
<dbReference type="SUPFAM" id="SSF53927">
    <property type="entry name" value="Cytidine deaminase-like"/>
    <property type="match status" value="1"/>
</dbReference>
<proteinExistence type="predicted"/>
<name>F5XJS4_MICPN</name>
<keyword evidence="1" id="KW-0479">Metal-binding</keyword>
<evidence type="ECO:0000313" key="4">
    <source>
        <dbReference type="EMBL" id="BAK35974.1"/>
    </source>
</evidence>
<accession>F5XJS4</accession>
<dbReference type="HOGENOM" id="CLU_025810_5_1_11"/>
<dbReference type="PROSITE" id="PS00903">
    <property type="entry name" value="CYT_DCMP_DEAMINASES_1"/>
    <property type="match status" value="1"/>
</dbReference>
<dbReference type="EMBL" id="AP012204">
    <property type="protein sequence ID" value="BAK35974.1"/>
    <property type="molecule type" value="Genomic_DNA"/>
</dbReference>
<keyword evidence="4" id="KW-0378">Hydrolase</keyword>
<dbReference type="Gene3D" id="3.40.140.10">
    <property type="entry name" value="Cytidine Deaminase, domain 2"/>
    <property type="match status" value="1"/>
</dbReference>
<dbReference type="InterPro" id="IPR002125">
    <property type="entry name" value="CMP_dCMP_dom"/>
</dbReference>
<dbReference type="OrthoDB" id="3729881at2"/>
<dbReference type="InterPro" id="IPR016193">
    <property type="entry name" value="Cytidine_deaminase-like"/>
</dbReference>
<reference evidence="4 5" key="1">
    <citation type="submission" date="2011-05" db="EMBL/GenBank/DDBJ databases">
        <title>Whole genome sequence of Microlunatus phosphovorus NM-1.</title>
        <authorList>
            <person name="Hosoyama A."/>
            <person name="Sasaki K."/>
            <person name="Harada T."/>
            <person name="Igarashi R."/>
            <person name="Kawakoshi A."/>
            <person name="Sasagawa M."/>
            <person name="Fukada J."/>
            <person name="Nakamura S."/>
            <person name="Katano Y."/>
            <person name="Hanada S."/>
            <person name="Kamagata Y."/>
            <person name="Nakamura N."/>
            <person name="Yamazaki S."/>
            <person name="Fujita N."/>
        </authorList>
    </citation>
    <scope>NUCLEOTIDE SEQUENCE [LARGE SCALE GENOMIC DNA]</scope>
    <source>
        <strain evidence="5">ATCC 700054 / DSM 10555 / JCM 9379 / NBRC 101784 / NCIMB 13414 / VKM Ac-1990 / NM-1</strain>
    </source>
</reference>
<dbReference type="PANTHER" id="PTHR11079:SF202">
    <property type="entry name" value="TRNA-SPECIFIC ADENOSINE DEAMINASE"/>
    <property type="match status" value="1"/>
</dbReference>
<dbReference type="InterPro" id="IPR016192">
    <property type="entry name" value="APOBEC/CMP_deaminase_Zn-bd"/>
</dbReference>
<dbReference type="CDD" id="cd01285">
    <property type="entry name" value="nucleoside_deaminase"/>
    <property type="match status" value="1"/>
</dbReference>
<keyword evidence="2" id="KW-0862">Zinc</keyword>
<dbReference type="Proteomes" id="UP000007947">
    <property type="component" value="Chromosome"/>
</dbReference>
<dbReference type="GO" id="GO:0008270">
    <property type="term" value="F:zinc ion binding"/>
    <property type="evidence" value="ECO:0007669"/>
    <property type="project" value="InterPro"/>
</dbReference>
<gene>
    <name evidence="4" type="ordered locus">MLP_29600</name>
</gene>